<protein>
    <submittedName>
        <fullName evidence="1">Glycosyl transferase</fullName>
    </submittedName>
</protein>
<evidence type="ECO:0000313" key="2">
    <source>
        <dbReference type="Proteomes" id="UP000308444"/>
    </source>
</evidence>
<gene>
    <name evidence="1" type="ORF">FC695_44415</name>
</gene>
<name>A0A9X8ZZL9_BACCE</name>
<organism evidence="1 2">
    <name type="scientific">Bacillus cereus</name>
    <dbReference type="NCBI Taxonomy" id="1396"/>
    <lineage>
        <taxon>Bacteria</taxon>
        <taxon>Bacillati</taxon>
        <taxon>Bacillota</taxon>
        <taxon>Bacilli</taxon>
        <taxon>Bacillales</taxon>
        <taxon>Bacillaceae</taxon>
        <taxon>Bacillus</taxon>
        <taxon>Bacillus cereus group</taxon>
    </lineage>
</organism>
<reference evidence="1 2" key="1">
    <citation type="journal article" date="2019" name="Environ. Microbiol.">
        <title>An active ?-lactamase is a part of an orchestrated cell wall stress resistance network of Bacillus subtilis and related rhizosphere species.</title>
        <authorList>
            <person name="Bucher T."/>
            <person name="Keren-Paz A."/>
            <person name="Hausser J."/>
            <person name="Olender T."/>
            <person name="Cytryn E."/>
            <person name="Kolodkin-Gal I."/>
        </authorList>
    </citation>
    <scope>NUCLEOTIDE SEQUENCE [LARGE SCALE GENOMIC DNA]</scope>
    <source>
        <strain evidence="1 2">I32</strain>
    </source>
</reference>
<keyword evidence="1" id="KW-0808">Transferase</keyword>
<proteinExistence type="predicted"/>
<sequence>ILTINGYTQDSIGSADFYNCEIITLEEPIESPNLYVIGAKKAKGQYLLFLDENYMVLPSLLIQFLQPL</sequence>
<feature type="non-terminal residue" evidence="1">
    <location>
        <position position="68"/>
    </location>
</feature>
<dbReference type="Proteomes" id="UP000308444">
    <property type="component" value="Unassembled WGS sequence"/>
</dbReference>
<evidence type="ECO:0000313" key="1">
    <source>
        <dbReference type="EMBL" id="TKI79728.1"/>
    </source>
</evidence>
<comment type="caution">
    <text evidence="1">The sequence shown here is derived from an EMBL/GenBank/DDBJ whole genome shotgun (WGS) entry which is preliminary data.</text>
</comment>
<dbReference type="EMBL" id="SZOH01005369">
    <property type="protein sequence ID" value="TKI79728.1"/>
    <property type="molecule type" value="Genomic_DNA"/>
</dbReference>
<accession>A0A9X8ZZL9</accession>
<dbReference type="GO" id="GO:0016740">
    <property type="term" value="F:transferase activity"/>
    <property type="evidence" value="ECO:0007669"/>
    <property type="project" value="UniProtKB-KW"/>
</dbReference>
<feature type="non-terminal residue" evidence="1">
    <location>
        <position position="1"/>
    </location>
</feature>
<dbReference type="AlphaFoldDB" id="A0A9X8ZZL9"/>